<feature type="transmembrane region" description="Helical" evidence="1">
    <location>
        <begin position="264"/>
        <end position="283"/>
    </location>
</feature>
<dbReference type="EMBL" id="ML991775">
    <property type="protein sequence ID" value="KAF2238639.1"/>
    <property type="molecule type" value="Genomic_DNA"/>
</dbReference>
<feature type="transmembrane region" description="Helical" evidence="1">
    <location>
        <begin position="289"/>
        <end position="308"/>
    </location>
</feature>
<keyword evidence="1" id="KW-1133">Transmembrane helix</keyword>
<dbReference type="AlphaFoldDB" id="A0A6A6HLD3"/>
<feature type="chain" id="PRO_5025331167" evidence="2">
    <location>
        <begin position="20"/>
        <end position="351"/>
    </location>
</feature>
<feature type="signal peptide" evidence="2">
    <location>
        <begin position="1"/>
        <end position="19"/>
    </location>
</feature>
<name>A0A6A6HLD3_VIRVR</name>
<dbReference type="Proteomes" id="UP000800092">
    <property type="component" value="Unassembled WGS sequence"/>
</dbReference>
<keyword evidence="4" id="KW-1185">Reference proteome</keyword>
<gene>
    <name evidence="3" type="ORF">EV356DRAFT_505981</name>
</gene>
<keyword evidence="2" id="KW-0732">Signal</keyword>
<sequence length="351" mass="38743">MSPLISAFVLLAQLSFACASKDQFKHWFPDWNATLSNIIAQDCAQQYHDYLTNSTSSGTSAEWAMPVIDCMLDAVSEPTKERMSSAAVVLGLTPTILSFLGSTTTETALLAIRRPLLSFLLAIGSPSVSVSRAFEYQELIEILRIREGRVPLPRFSSGGNILVGFVEALLAFAAVANVVELGHRLGMRTVSTFLSGITFDYLLWSFLAVILYLLGSLTLRLRTRELSRDRRRNLTQKLTYWIANEVTPSICQNPMMLTRTPESYVFLLMSWLTAVGTVLHIVYGTVVLSGILFISITDALIVVARYIVSTLCCRMILMYELAGLREASQVQDSMDADAVEDIGISVVKNSS</sequence>
<dbReference type="OrthoDB" id="3009728at2759"/>
<feature type="transmembrane region" description="Helical" evidence="1">
    <location>
        <begin position="201"/>
        <end position="221"/>
    </location>
</feature>
<evidence type="ECO:0000313" key="3">
    <source>
        <dbReference type="EMBL" id="KAF2238639.1"/>
    </source>
</evidence>
<keyword evidence="1" id="KW-0472">Membrane</keyword>
<evidence type="ECO:0000313" key="4">
    <source>
        <dbReference type="Proteomes" id="UP000800092"/>
    </source>
</evidence>
<accession>A0A6A6HLD3</accession>
<keyword evidence="1" id="KW-0812">Transmembrane</keyword>
<protein>
    <submittedName>
        <fullName evidence="3">Uncharacterized protein</fullName>
    </submittedName>
</protein>
<evidence type="ECO:0000256" key="1">
    <source>
        <dbReference type="SAM" id="Phobius"/>
    </source>
</evidence>
<evidence type="ECO:0000256" key="2">
    <source>
        <dbReference type="SAM" id="SignalP"/>
    </source>
</evidence>
<feature type="transmembrane region" description="Helical" evidence="1">
    <location>
        <begin position="155"/>
        <end position="179"/>
    </location>
</feature>
<organism evidence="3 4">
    <name type="scientific">Viridothelium virens</name>
    <name type="common">Speckled blister lichen</name>
    <name type="synonym">Trypethelium virens</name>
    <dbReference type="NCBI Taxonomy" id="1048519"/>
    <lineage>
        <taxon>Eukaryota</taxon>
        <taxon>Fungi</taxon>
        <taxon>Dikarya</taxon>
        <taxon>Ascomycota</taxon>
        <taxon>Pezizomycotina</taxon>
        <taxon>Dothideomycetes</taxon>
        <taxon>Dothideomycetes incertae sedis</taxon>
        <taxon>Trypetheliales</taxon>
        <taxon>Trypetheliaceae</taxon>
        <taxon>Viridothelium</taxon>
    </lineage>
</organism>
<reference evidence="3" key="1">
    <citation type="journal article" date="2020" name="Stud. Mycol.">
        <title>101 Dothideomycetes genomes: a test case for predicting lifestyles and emergence of pathogens.</title>
        <authorList>
            <person name="Haridas S."/>
            <person name="Albert R."/>
            <person name="Binder M."/>
            <person name="Bloem J."/>
            <person name="Labutti K."/>
            <person name="Salamov A."/>
            <person name="Andreopoulos B."/>
            <person name="Baker S."/>
            <person name="Barry K."/>
            <person name="Bills G."/>
            <person name="Bluhm B."/>
            <person name="Cannon C."/>
            <person name="Castanera R."/>
            <person name="Culley D."/>
            <person name="Daum C."/>
            <person name="Ezra D."/>
            <person name="Gonzalez J."/>
            <person name="Henrissat B."/>
            <person name="Kuo A."/>
            <person name="Liang C."/>
            <person name="Lipzen A."/>
            <person name="Lutzoni F."/>
            <person name="Magnuson J."/>
            <person name="Mondo S."/>
            <person name="Nolan M."/>
            <person name="Ohm R."/>
            <person name="Pangilinan J."/>
            <person name="Park H.-J."/>
            <person name="Ramirez L."/>
            <person name="Alfaro M."/>
            <person name="Sun H."/>
            <person name="Tritt A."/>
            <person name="Yoshinaga Y."/>
            <person name="Zwiers L.-H."/>
            <person name="Turgeon B."/>
            <person name="Goodwin S."/>
            <person name="Spatafora J."/>
            <person name="Crous P."/>
            <person name="Grigoriev I."/>
        </authorList>
    </citation>
    <scope>NUCLEOTIDE SEQUENCE</scope>
    <source>
        <strain evidence="3">Tuck. ex Michener</strain>
    </source>
</reference>
<proteinExistence type="predicted"/>